<evidence type="ECO:0000256" key="5">
    <source>
        <dbReference type="ARBA" id="ARBA00023136"/>
    </source>
</evidence>
<evidence type="ECO:0000313" key="8">
    <source>
        <dbReference type="Proteomes" id="UP000321764"/>
    </source>
</evidence>
<keyword evidence="5 6" id="KW-0472">Membrane</keyword>
<organism evidence="7 8">
    <name type="scientific">Reinekea thalattae</name>
    <dbReference type="NCBI Taxonomy" id="2593301"/>
    <lineage>
        <taxon>Bacteria</taxon>
        <taxon>Pseudomonadati</taxon>
        <taxon>Pseudomonadota</taxon>
        <taxon>Gammaproteobacteria</taxon>
        <taxon>Oceanospirillales</taxon>
        <taxon>Saccharospirillaceae</taxon>
        <taxon>Reinekea</taxon>
    </lineage>
</organism>
<comment type="subcellular location">
    <subcellularLocation>
        <location evidence="1">Membrane</location>
        <topology evidence="1">Single-pass membrane protein</topology>
    </subcellularLocation>
</comment>
<dbReference type="Pfam" id="PF07963">
    <property type="entry name" value="N_methyl"/>
    <property type="match status" value="1"/>
</dbReference>
<keyword evidence="8" id="KW-1185">Reference proteome</keyword>
<dbReference type="InterPro" id="IPR045584">
    <property type="entry name" value="Pilin-like"/>
</dbReference>
<dbReference type="GO" id="GO:0016020">
    <property type="term" value="C:membrane"/>
    <property type="evidence" value="ECO:0007669"/>
    <property type="project" value="UniProtKB-SubCell"/>
</dbReference>
<keyword evidence="4 6" id="KW-1133">Transmembrane helix</keyword>
<keyword evidence="2" id="KW-0488">Methylation</keyword>
<evidence type="ECO:0000256" key="1">
    <source>
        <dbReference type="ARBA" id="ARBA00004167"/>
    </source>
</evidence>
<evidence type="ECO:0000256" key="2">
    <source>
        <dbReference type="ARBA" id="ARBA00022481"/>
    </source>
</evidence>
<evidence type="ECO:0000256" key="3">
    <source>
        <dbReference type="ARBA" id="ARBA00022692"/>
    </source>
</evidence>
<dbReference type="OrthoDB" id="6196116at2"/>
<gene>
    <name evidence="7" type="ORF">FME95_02755</name>
</gene>
<dbReference type="InterPro" id="IPR002416">
    <property type="entry name" value="T2SS_protein-GspH"/>
</dbReference>
<reference evidence="7 8" key="1">
    <citation type="submission" date="2019-07" db="EMBL/GenBank/DDBJ databases">
        <title>Reinekea sp. strain SSH23 genome sequencing and assembly.</title>
        <authorList>
            <person name="Kim I."/>
        </authorList>
    </citation>
    <scope>NUCLEOTIDE SEQUENCE [LARGE SCALE GENOMIC DNA]</scope>
    <source>
        <strain evidence="7 8">SSH23</strain>
    </source>
</reference>
<keyword evidence="3 6" id="KW-0812">Transmembrane</keyword>
<dbReference type="AlphaFoldDB" id="A0A5C8Z5W4"/>
<dbReference type="GO" id="GO:0015628">
    <property type="term" value="P:protein secretion by the type II secretion system"/>
    <property type="evidence" value="ECO:0007669"/>
    <property type="project" value="InterPro"/>
</dbReference>
<proteinExistence type="predicted"/>
<feature type="transmembrane region" description="Helical" evidence="6">
    <location>
        <begin position="12"/>
        <end position="33"/>
    </location>
</feature>
<dbReference type="InterPro" id="IPR012902">
    <property type="entry name" value="N_methyl_site"/>
</dbReference>
<dbReference type="RefSeq" id="WP_147712907.1">
    <property type="nucleotide sequence ID" value="NZ_VKAD01000001.1"/>
</dbReference>
<sequence>MKRTAPQTGFTLIELMMVVLIIAIGAATVRLIVPQSDPLDQAEKIAQQFQHWFTQQQEQSLMSHEDLGLYFLQSEIISLTWRQGDRSAGEAAIVWQVVDQLSYGHDIESLEFELLLDIESNNWQSLRNAVSDHETITPHVILFASEEYQPSFLFRISQQSYTDEFIELTADGYNRMELNRVSR</sequence>
<dbReference type="Gene3D" id="3.55.40.10">
    <property type="entry name" value="minor pseudopilin epsh domain"/>
    <property type="match status" value="1"/>
</dbReference>
<accession>A0A5C8Z5W4</accession>
<dbReference type="EMBL" id="VKAD01000001">
    <property type="protein sequence ID" value="TXR53505.1"/>
    <property type="molecule type" value="Genomic_DNA"/>
</dbReference>
<evidence type="ECO:0000256" key="4">
    <source>
        <dbReference type="ARBA" id="ARBA00022989"/>
    </source>
</evidence>
<name>A0A5C8Z5W4_9GAMM</name>
<protein>
    <submittedName>
        <fullName evidence="7">Prepilin-type N-terminal cleavage/methylation domain-containing protein</fullName>
    </submittedName>
</protein>
<dbReference type="NCBIfam" id="TIGR02532">
    <property type="entry name" value="IV_pilin_GFxxxE"/>
    <property type="match status" value="1"/>
</dbReference>
<dbReference type="SUPFAM" id="SSF54523">
    <property type="entry name" value="Pili subunits"/>
    <property type="match status" value="1"/>
</dbReference>
<dbReference type="PRINTS" id="PR00885">
    <property type="entry name" value="BCTERIALGSPH"/>
</dbReference>
<dbReference type="PROSITE" id="PS00409">
    <property type="entry name" value="PROKAR_NTER_METHYL"/>
    <property type="match status" value="1"/>
</dbReference>
<evidence type="ECO:0000256" key="6">
    <source>
        <dbReference type="SAM" id="Phobius"/>
    </source>
</evidence>
<comment type="caution">
    <text evidence="7">The sequence shown here is derived from an EMBL/GenBank/DDBJ whole genome shotgun (WGS) entry which is preliminary data.</text>
</comment>
<evidence type="ECO:0000313" key="7">
    <source>
        <dbReference type="EMBL" id="TXR53505.1"/>
    </source>
</evidence>
<dbReference type="GO" id="GO:0015627">
    <property type="term" value="C:type II protein secretion system complex"/>
    <property type="evidence" value="ECO:0007669"/>
    <property type="project" value="InterPro"/>
</dbReference>
<dbReference type="Proteomes" id="UP000321764">
    <property type="component" value="Unassembled WGS sequence"/>
</dbReference>